<evidence type="ECO:0000256" key="11">
    <source>
        <dbReference type="ARBA" id="ARBA00023136"/>
    </source>
</evidence>
<dbReference type="KEGG" id="lck:HN018_00630"/>
<feature type="domain" description="SLBB" evidence="16">
    <location>
        <begin position="240"/>
        <end position="313"/>
    </location>
</feature>
<evidence type="ECO:0000256" key="1">
    <source>
        <dbReference type="ARBA" id="ARBA00004571"/>
    </source>
</evidence>
<evidence type="ECO:0000259" key="15">
    <source>
        <dbReference type="Pfam" id="PF02563"/>
    </source>
</evidence>
<dbReference type="Pfam" id="PF22461">
    <property type="entry name" value="SLBB_2"/>
    <property type="match status" value="1"/>
</dbReference>
<dbReference type="InterPro" id="IPR049712">
    <property type="entry name" value="Poly_export"/>
</dbReference>
<name>A0A6M8GY57_9PROT</name>
<keyword evidence="12" id="KW-0564">Palmitate</keyword>
<keyword evidence="14" id="KW-0449">Lipoprotein</keyword>
<comment type="subcellular location">
    <subcellularLocation>
        <location evidence="1">Cell outer membrane</location>
        <topology evidence="1">Multi-pass membrane protein</topology>
    </subcellularLocation>
</comment>
<dbReference type="AlphaFoldDB" id="A0A6M8GY57"/>
<evidence type="ECO:0000256" key="7">
    <source>
        <dbReference type="ARBA" id="ARBA00022729"/>
    </source>
</evidence>
<gene>
    <name evidence="17" type="ORF">HN018_00630</name>
</gene>
<keyword evidence="7" id="KW-0732">Signal</keyword>
<dbReference type="InterPro" id="IPR003715">
    <property type="entry name" value="Poly_export_N"/>
</dbReference>
<keyword evidence="11" id="KW-0472">Membrane</keyword>
<protein>
    <submittedName>
        <fullName evidence="17">Polysaccharide export protein</fullName>
    </submittedName>
</protein>
<dbReference type="GO" id="GO:0015159">
    <property type="term" value="F:polysaccharide transmembrane transporter activity"/>
    <property type="evidence" value="ECO:0007669"/>
    <property type="project" value="InterPro"/>
</dbReference>
<keyword evidence="8" id="KW-0625">Polysaccharide transport</keyword>
<feature type="domain" description="Polysaccharide export protein N-terminal" evidence="15">
    <location>
        <begin position="45"/>
        <end position="130"/>
    </location>
</feature>
<evidence type="ECO:0000256" key="8">
    <source>
        <dbReference type="ARBA" id="ARBA00023047"/>
    </source>
</evidence>
<evidence type="ECO:0000256" key="12">
    <source>
        <dbReference type="ARBA" id="ARBA00023139"/>
    </source>
</evidence>
<dbReference type="Gene3D" id="3.30.1950.10">
    <property type="entry name" value="wza like domain"/>
    <property type="match status" value="1"/>
</dbReference>
<keyword evidence="13" id="KW-0998">Cell outer membrane</keyword>
<dbReference type="Pfam" id="PF02563">
    <property type="entry name" value="Poly_export"/>
    <property type="match status" value="1"/>
</dbReference>
<dbReference type="Proteomes" id="UP000500767">
    <property type="component" value="Chromosome"/>
</dbReference>
<keyword evidence="4" id="KW-1134">Transmembrane beta strand</keyword>
<reference evidence="17 18" key="1">
    <citation type="journal article" date="2014" name="World J. Microbiol. Biotechnol.">
        <title>Biodiversity and physiological characteristics of Antarctic and Arctic lichens-associated bacteria.</title>
        <authorList>
            <person name="Lee Y.M."/>
            <person name="Kim E.H."/>
            <person name="Lee H.K."/>
            <person name="Hong S.G."/>
        </authorList>
    </citation>
    <scope>NUCLEOTIDE SEQUENCE [LARGE SCALE GENOMIC DNA]</scope>
    <source>
        <strain evidence="17 18">PAMC 26569</strain>
    </source>
</reference>
<proteinExistence type="inferred from homology"/>
<keyword evidence="5" id="KW-0762">Sugar transport</keyword>
<keyword evidence="6" id="KW-0812">Transmembrane</keyword>
<evidence type="ECO:0000256" key="13">
    <source>
        <dbReference type="ARBA" id="ARBA00023237"/>
    </source>
</evidence>
<keyword evidence="18" id="KW-1185">Reference proteome</keyword>
<evidence type="ECO:0000256" key="5">
    <source>
        <dbReference type="ARBA" id="ARBA00022597"/>
    </source>
</evidence>
<comment type="similarity">
    <text evidence="2">Belongs to the BexD/CtrA/VexA family.</text>
</comment>
<evidence type="ECO:0000256" key="2">
    <source>
        <dbReference type="ARBA" id="ARBA00009450"/>
    </source>
</evidence>
<keyword evidence="3" id="KW-0813">Transport</keyword>
<dbReference type="Gene3D" id="3.10.560.10">
    <property type="entry name" value="Outer membrane lipoprotein wza domain like"/>
    <property type="match status" value="2"/>
</dbReference>
<dbReference type="RefSeq" id="WP_171832713.1">
    <property type="nucleotide sequence ID" value="NZ_CP053708.1"/>
</dbReference>
<dbReference type="GO" id="GO:0046930">
    <property type="term" value="C:pore complex"/>
    <property type="evidence" value="ECO:0007669"/>
    <property type="project" value="UniProtKB-KW"/>
</dbReference>
<keyword evidence="9" id="KW-0406">Ion transport</keyword>
<evidence type="ECO:0000259" key="16">
    <source>
        <dbReference type="Pfam" id="PF22461"/>
    </source>
</evidence>
<dbReference type="InterPro" id="IPR054765">
    <property type="entry name" value="SLBB_dom"/>
</dbReference>
<evidence type="ECO:0000313" key="17">
    <source>
        <dbReference type="EMBL" id="QKE88754.1"/>
    </source>
</evidence>
<evidence type="ECO:0000256" key="4">
    <source>
        <dbReference type="ARBA" id="ARBA00022452"/>
    </source>
</evidence>
<evidence type="ECO:0000256" key="3">
    <source>
        <dbReference type="ARBA" id="ARBA00022448"/>
    </source>
</evidence>
<dbReference type="GO" id="GO:0015288">
    <property type="term" value="F:porin activity"/>
    <property type="evidence" value="ECO:0007669"/>
    <property type="project" value="UniProtKB-KW"/>
</dbReference>
<dbReference type="GO" id="GO:0009279">
    <property type="term" value="C:cell outer membrane"/>
    <property type="evidence" value="ECO:0007669"/>
    <property type="project" value="UniProtKB-SubCell"/>
</dbReference>
<evidence type="ECO:0000256" key="9">
    <source>
        <dbReference type="ARBA" id="ARBA00023065"/>
    </source>
</evidence>
<evidence type="ECO:0000256" key="14">
    <source>
        <dbReference type="ARBA" id="ARBA00023288"/>
    </source>
</evidence>
<evidence type="ECO:0000256" key="6">
    <source>
        <dbReference type="ARBA" id="ARBA00022692"/>
    </source>
</evidence>
<dbReference type="PANTHER" id="PTHR33619">
    <property type="entry name" value="POLYSACCHARIDE EXPORT PROTEIN GFCE-RELATED"/>
    <property type="match status" value="1"/>
</dbReference>
<keyword evidence="10" id="KW-0626">Porin</keyword>
<dbReference type="GO" id="GO:0006811">
    <property type="term" value="P:monoatomic ion transport"/>
    <property type="evidence" value="ECO:0007669"/>
    <property type="project" value="UniProtKB-KW"/>
</dbReference>
<organism evidence="17 18">
    <name type="scientific">Lichenicola cladoniae</name>
    <dbReference type="NCBI Taxonomy" id="1484109"/>
    <lineage>
        <taxon>Bacteria</taxon>
        <taxon>Pseudomonadati</taxon>
        <taxon>Pseudomonadota</taxon>
        <taxon>Alphaproteobacteria</taxon>
        <taxon>Acetobacterales</taxon>
        <taxon>Acetobacteraceae</taxon>
        <taxon>Lichenicola</taxon>
    </lineage>
</organism>
<evidence type="ECO:0000313" key="18">
    <source>
        <dbReference type="Proteomes" id="UP000500767"/>
    </source>
</evidence>
<accession>A0A6M8GY57</accession>
<sequence>MSASPVSPLSYRLVTVNSISLPALEAPPAESTFDLMPTRAVTRGTIGVGDDLGITIFEAGPGGLFITDHPENPSGNSITLPSQQVDETGTITIPYGGSISVVGRTPTAVGRMIQQRISARALEPQVVVTILNRRAGMINVVGDVGGATRFPLDPGGETLLGAISRAGGPRFPDYETVVTLHRHGHIEKTKLSTIVERPEQNISLEAGDTLYLEHKADFFLALGATGQATSLGPIDRRIAFGDARITLADALAKAGGLEDDRANARACFVYRLEHSRDGQKALVPTIYLTDLRDPAGYFYASQFPMHPEDVVFVSNAPVTDLAKFLSLVLPVAYSASGFNSGFK</sequence>
<dbReference type="EMBL" id="CP053708">
    <property type="protein sequence ID" value="QKE88754.1"/>
    <property type="molecule type" value="Genomic_DNA"/>
</dbReference>
<dbReference type="PANTHER" id="PTHR33619:SF3">
    <property type="entry name" value="POLYSACCHARIDE EXPORT PROTEIN GFCE-RELATED"/>
    <property type="match status" value="1"/>
</dbReference>
<evidence type="ECO:0000256" key="10">
    <source>
        <dbReference type="ARBA" id="ARBA00023114"/>
    </source>
</evidence>